<sequence>MSNEIEITTKFCPLYMSAGFDGCSDVVLKVPQTEAVKLQSVAHSGNENQGFSVGDFIHHSDSFSFSFGLVLIFYLIAKSVGAVIAIFK</sequence>
<proteinExistence type="predicted"/>
<accession>A0A4S2PXE2</accession>
<dbReference type="AlphaFoldDB" id="A0A4S2PXE2"/>
<keyword evidence="1" id="KW-0472">Membrane</keyword>
<protein>
    <submittedName>
        <fullName evidence="2">Uncharacterized protein</fullName>
    </submittedName>
</protein>
<name>A0A4S2PXE2_9PAST</name>
<dbReference type="Proteomes" id="UP000306758">
    <property type="component" value="Unassembled WGS sequence"/>
</dbReference>
<keyword evidence="1" id="KW-1133">Transmembrane helix</keyword>
<reference evidence="2 3" key="1">
    <citation type="journal article" date="2019" name="Vet. Microbiol.">
        <title>Development of multi locus sequence typing (MLST) of Rodentibacter pneumotropicus.</title>
        <authorList>
            <person name="Adhikary S."/>
            <person name="Bisgaard M."/>
            <person name="Boot R."/>
            <person name="Benga L."/>
            <person name="Nicklas W."/>
            <person name="Christensen H."/>
        </authorList>
    </citation>
    <scope>NUCLEOTIDE SEQUENCE [LARGE SCALE GENOMIC DNA]</scope>
    <source>
        <strain evidence="2 3">Ac84</strain>
    </source>
</reference>
<feature type="transmembrane region" description="Helical" evidence="1">
    <location>
        <begin position="65"/>
        <end position="87"/>
    </location>
</feature>
<evidence type="ECO:0000313" key="2">
    <source>
        <dbReference type="EMBL" id="THA08723.1"/>
    </source>
</evidence>
<dbReference type="RefSeq" id="WP_136123668.1">
    <property type="nucleotide sequence ID" value="NZ_QXNI01000040.1"/>
</dbReference>
<evidence type="ECO:0000313" key="3">
    <source>
        <dbReference type="Proteomes" id="UP000306758"/>
    </source>
</evidence>
<comment type="caution">
    <text evidence="2">The sequence shown here is derived from an EMBL/GenBank/DDBJ whole genome shotgun (WGS) entry which is preliminary data.</text>
</comment>
<keyword evidence="1" id="KW-0812">Transmembrane</keyword>
<gene>
    <name evidence="2" type="ORF">D3M78_07245</name>
</gene>
<dbReference type="EMBL" id="QXNI01000040">
    <property type="protein sequence ID" value="THA08723.1"/>
    <property type="molecule type" value="Genomic_DNA"/>
</dbReference>
<organism evidence="2 3">
    <name type="scientific">Rodentibacter pneumotropicus</name>
    <dbReference type="NCBI Taxonomy" id="758"/>
    <lineage>
        <taxon>Bacteria</taxon>
        <taxon>Pseudomonadati</taxon>
        <taxon>Pseudomonadota</taxon>
        <taxon>Gammaproteobacteria</taxon>
        <taxon>Pasteurellales</taxon>
        <taxon>Pasteurellaceae</taxon>
        <taxon>Rodentibacter</taxon>
    </lineage>
</organism>
<evidence type="ECO:0000256" key="1">
    <source>
        <dbReference type="SAM" id="Phobius"/>
    </source>
</evidence>